<protein>
    <submittedName>
        <fullName evidence="1">Uncharacterized protein</fullName>
    </submittedName>
</protein>
<proteinExistence type="predicted"/>
<organism evidence="1 2">
    <name type="scientific">Ataeniobius toweri</name>
    <dbReference type="NCBI Taxonomy" id="208326"/>
    <lineage>
        <taxon>Eukaryota</taxon>
        <taxon>Metazoa</taxon>
        <taxon>Chordata</taxon>
        <taxon>Craniata</taxon>
        <taxon>Vertebrata</taxon>
        <taxon>Euteleostomi</taxon>
        <taxon>Actinopterygii</taxon>
        <taxon>Neopterygii</taxon>
        <taxon>Teleostei</taxon>
        <taxon>Neoteleostei</taxon>
        <taxon>Acanthomorphata</taxon>
        <taxon>Ovalentaria</taxon>
        <taxon>Atherinomorphae</taxon>
        <taxon>Cyprinodontiformes</taxon>
        <taxon>Goodeidae</taxon>
        <taxon>Ataeniobius</taxon>
    </lineage>
</organism>
<reference evidence="1 2" key="1">
    <citation type="submission" date="2021-07" db="EMBL/GenBank/DDBJ databases">
        <authorList>
            <person name="Palmer J.M."/>
        </authorList>
    </citation>
    <scope>NUCLEOTIDE SEQUENCE [LARGE SCALE GENOMIC DNA]</scope>
    <source>
        <strain evidence="1 2">AT_MEX2019</strain>
        <tissue evidence="1">Muscle</tissue>
    </source>
</reference>
<accession>A0ABU7AV74</accession>
<sequence>MKNEVCQEAGSCKVLVYNRRLQEKKQNRAAHMFVFYHPFDLLQFGVGMEAAHSVTEVTYVSCSSRMQQLLLPLCYIKGRCGNEGTVYQAV</sequence>
<evidence type="ECO:0000313" key="2">
    <source>
        <dbReference type="Proteomes" id="UP001345963"/>
    </source>
</evidence>
<gene>
    <name evidence="1" type="ORF">ATANTOWER_000149</name>
</gene>
<evidence type="ECO:0000313" key="1">
    <source>
        <dbReference type="EMBL" id="MED6242097.1"/>
    </source>
</evidence>
<keyword evidence="2" id="KW-1185">Reference proteome</keyword>
<dbReference type="Proteomes" id="UP001345963">
    <property type="component" value="Unassembled WGS sequence"/>
</dbReference>
<name>A0ABU7AV74_9TELE</name>
<dbReference type="EMBL" id="JAHUTI010030515">
    <property type="protein sequence ID" value="MED6242097.1"/>
    <property type="molecule type" value="Genomic_DNA"/>
</dbReference>
<comment type="caution">
    <text evidence="1">The sequence shown here is derived from an EMBL/GenBank/DDBJ whole genome shotgun (WGS) entry which is preliminary data.</text>
</comment>